<proteinExistence type="predicted"/>
<dbReference type="AlphaFoldDB" id="A0A3B1BNI3"/>
<evidence type="ECO:0000313" key="1">
    <source>
        <dbReference type="EMBL" id="VAX13058.1"/>
    </source>
</evidence>
<organism evidence="1">
    <name type="scientific">hydrothermal vent metagenome</name>
    <dbReference type="NCBI Taxonomy" id="652676"/>
    <lineage>
        <taxon>unclassified sequences</taxon>
        <taxon>metagenomes</taxon>
        <taxon>ecological metagenomes</taxon>
    </lineage>
</organism>
<dbReference type="EMBL" id="UOFZ01000090">
    <property type="protein sequence ID" value="VAX13058.1"/>
    <property type="molecule type" value="Genomic_DNA"/>
</dbReference>
<gene>
    <name evidence="1" type="ORF">MNBD_GAMMA24-525</name>
</gene>
<name>A0A3B1BNI3_9ZZZZ</name>
<protein>
    <submittedName>
        <fullName evidence="1">Uncharacterized protein</fullName>
    </submittedName>
</protein>
<sequence length="48" mass="5472">MSSTTSHRHQAFVERFGDNYMFILKKKTWGVIRKPGETNSEQIGSALS</sequence>
<accession>A0A3B1BNI3</accession>
<reference evidence="1" key="1">
    <citation type="submission" date="2018-06" db="EMBL/GenBank/DDBJ databases">
        <authorList>
            <person name="Zhirakovskaya E."/>
        </authorList>
    </citation>
    <scope>NUCLEOTIDE SEQUENCE</scope>
</reference>